<dbReference type="Pfam" id="PF00990">
    <property type="entry name" value="GGDEF"/>
    <property type="match status" value="1"/>
</dbReference>
<dbReference type="GO" id="GO:0043709">
    <property type="term" value="P:cell adhesion involved in single-species biofilm formation"/>
    <property type="evidence" value="ECO:0007669"/>
    <property type="project" value="TreeGrafter"/>
</dbReference>
<dbReference type="SMART" id="SM00267">
    <property type="entry name" value="GGDEF"/>
    <property type="match status" value="1"/>
</dbReference>
<comment type="catalytic activity">
    <reaction evidence="2">
        <text>2 GTP = 3',3'-c-di-GMP + 2 diphosphate</text>
        <dbReference type="Rhea" id="RHEA:24898"/>
        <dbReference type="ChEBI" id="CHEBI:33019"/>
        <dbReference type="ChEBI" id="CHEBI:37565"/>
        <dbReference type="ChEBI" id="CHEBI:58805"/>
        <dbReference type="EC" id="2.7.7.65"/>
    </reaction>
</comment>
<dbReference type="GO" id="GO:0005886">
    <property type="term" value="C:plasma membrane"/>
    <property type="evidence" value="ECO:0007669"/>
    <property type="project" value="TreeGrafter"/>
</dbReference>
<dbReference type="PANTHER" id="PTHR45138:SF9">
    <property type="entry name" value="DIGUANYLATE CYCLASE DGCM-RELATED"/>
    <property type="match status" value="1"/>
</dbReference>
<dbReference type="InterPro" id="IPR000160">
    <property type="entry name" value="GGDEF_dom"/>
</dbReference>
<sequence>MKKEELKTLIDQMHHDLLQHIESDKELDKNEVTQYLKNILHTIELINDGTDSLSQTQQALSDACKNIVIKSLTSYKKTNENFKEISKLQADTVDECTDYLIETPEIINKFNDIQTYMLDEIEKANETIMMLTKQVKDLEETSNLDALTKLFNRRALDSYLESVTSKKTLQHELHLLILDIDDFKKINDIYGHIVGDKVLIFLANMLRKTLRDGDKVFRYGGEEFVIILNRITAEKCREIAQRILHNISSNRLLYKGKSVNITVSIGATKYIPGDTPESIIERADKALYRSKENGKNQMSVEAENGH</sequence>
<dbReference type="GO" id="GO:0052621">
    <property type="term" value="F:diguanylate cyclase activity"/>
    <property type="evidence" value="ECO:0007669"/>
    <property type="project" value="UniProtKB-EC"/>
</dbReference>
<dbReference type="InterPro" id="IPR029787">
    <property type="entry name" value="Nucleotide_cyclase"/>
</dbReference>
<evidence type="ECO:0000259" key="3">
    <source>
        <dbReference type="PROSITE" id="PS50887"/>
    </source>
</evidence>
<proteinExistence type="predicted"/>
<dbReference type="InterPro" id="IPR043128">
    <property type="entry name" value="Rev_trsase/Diguanyl_cyclase"/>
</dbReference>
<dbReference type="Gene3D" id="3.30.70.270">
    <property type="match status" value="1"/>
</dbReference>
<organism evidence="4 5">
    <name type="scientific">Sulfurimonas paralvinellae</name>
    <dbReference type="NCBI Taxonomy" id="317658"/>
    <lineage>
        <taxon>Bacteria</taxon>
        <taxon>Pseudomonadati</taxon>
        <taxon>Campylobacterota</taxon>
        <taxon>Epsilonproteobacteria</taxon>
        <taxon>Campylobacterales</taxon>
        <taxon>Sulfurimonadaceae</taxon>
        <taxon>Sulfurimonas</taxon>
    </lineage>
</organism>
<dbReference type="EC" id="2.7.7.65" evidence="1"/>
<feature type="domain" description="GGDEF" evidence="3">
    <location>
        <begin position="171"/>
        <end position="303"/>
    </location>
</feature>
<dbReference type="RefSeq" id="WP_193110021.1">
    <property type="nucleotide sequence ID" value="NZ_CP041406.1"/>
</dbReference>
<evidence type="ECO:0000256" key="1">
    <source>
        <dbReference type="ARBA" id="ARBA00012528"/>
    </source>
</evidence>
<dbReference type="PANTHER" id="PTHR45138">
    <property type="entry name" value="REGULATORY COMPONENTS OF SENSORY TRANSDUCTION SYSTEM"/>
    <property type="match status" value="1"/>
</dbReference>
<dbReference type="SUPFAM" id="SSF55073">
    <property type="entry name" value="Nucleotide cyclase"/>
    <property type="match status" value="1"/>
</dbReference>
<dbReference type="AlphaFoldDB" id="A0A7M1BB26"/>
<dbReference type="EMBL" id="CP041406">
    <property type="protein sequence ID" value="QOP45972.1"/>
    <property type="molecule type" value="Genomic_DNA"/>
</dbReference>
<keyword evidence="5" id="KW-1185">Reference proteome</keyword>
<dbReference type="PROSITE" id="PS50887">
    <property type="entry name" value="GGDEF"/>
    <property type="match status" value="1"/>
</dbReference>
<reference evidence="4 5" key="1">
    <citation type="submission" date="2019-07" db="EMBL/GenBank/DDBJ databases">
        <title>Sulfurimonas paralvinellae sp. nov., a novel mesophilic, hydrogen- and sulfur-oxidizing chemolithoautotroph within the Epsilonproteo- bacteria isolated from a deep-sea hydrothermal vent polychaete nest, reclassification of Thiomicrospira denitrificans as Sulfurimonas denitrificans comb. nov. and emended description of the genus Sulfurimonas.</title>
        <authorList>
            <person name="Wang S."/>
            <person name="Jiang L."/>
            <person name="Shao Z."/>
        </authorList>
    </citation>
    <scope>NUCLEOTIDE SEQUENCE [LARGE SCALE GENOMIC DNA]</scope>
    <source>
        <strain evidence="4 5">GO25</strain>
    </source>
</reference>
<dbReference type="FunFam" id="3.30.70.270:FF:000001">
    <property type="entry name" value="Diguanylate cyclase domain protein"/>
    <property type="match status" value="1"/>
</dbReference>
<name>A0A7M1BB26_9BACT</name>
<dbReference type="InterPro" id="IPR050469">
    <property type="entry name" value="Diguanylate_Cyclase"/>
</dbReference>
<evidence type="ECO:0000313" key="4">
    <source>
        <dbReference type="EMBL" id="QOP45972.1"/>
    </source>
</evidence>
<evidence type="ECO:0000313" key="5">
    <source>
        <dbReference type="Proteomes" id="UP000593580"/>
    </source>
</evidence>
<accession>A0A7M1BB26</accession>
<protein>
    <recommendedName>
        <fullName evidence="1">diguanylate cyclase</fullName>
        <ecNumber evidence="1">2.7.7.65</ecNumber>
    </recommendedName>
</protein>
<dbReference type="NCBIfam" id="TIGR00254">
    <property type="entry name" value="GGDEF"/>
    <property type="match status" value="1"/>
</dbReference>
<dbReference type="KEGG" id="spal:FM071_06565"/>
<gene>
    <name evidence="4" type="ORF">FM071_06565</name>
</gene>
<dbReference type="CDD" id="cd01949">
    <property type="entry name" value="GGDEF"/>
    <property type="match status" value="1"/>
</dbReference>
<dbReference type="Proteomes" id="UP000593580">
    <property type="component" value="Chromosome"/>
</dbReference>
<evidence type="ECO:0000256" key="2">
    <source>
        <dbReference type="ARBA" id="ARBA00034247"/>
    </source>
</evidence>
<dbReference type="GO" id="GO:1902201">
    <property type="term" value="P:negative regulation of bacterial-type flagellum-dependent cell motility"/>
    <property type="evidence" value="ECO:0007669"/>
    <property type="project" value="TreeGrafter"/>
</dbReference>